<keyword evidence="1" id="KW-0175">Coiled coil</keyword>
<evidence type="ECO:0008006" key="4">
    <source>
        <dbReference type="Google" id="ProtNLM"/>
    </source>
</evidence>
<evidence type="ECO:0000313" key="3">
    <source>
        <dbReference type="Proteomes" id="UP000234914"/>
    </source>
</evidence>
<evidence type="ECO:0000256" key="1">
    <source>
        <dbReference type="SAM" id="Coils"/>
    </source>
</evidence>
<dbReference type="AlphaFoldDB" id="A0A2I1RGP8"/>
<comment type="caution">
    <text evidence="2">The sequence shown here is derived from an EMBL/GenBank/DDBJ whole genome shotgun (WGS) entry which is preliminary data.</text>
</comment>
<feature type="coiled-coil region" evidence="1">
    <location>
        <begin position="197"/>
        <end position="231"/>
    </location>
</feature>
<name>A0A2I1RGP8_FAUOS</name>
<organism evidence="2 3">
    <name type="scientific">Faucicola osloensis</name>
    <name type="common">Moraxella osloensis</name>
    <dbReference type="NCBI Taxonomy" id="34062"/>
    <lineage>
        <taxon>Bacteria</taxon>
        <taxon>Pseudomonadati</taxon>
        <taxon>Pseudomonadota</taxon>
        <taxon>Gammaproteobacteria</taxon>
        <taxon>Moraxellales</taxon>
        <taxon>Moraxellaceae</taxon>
        <taxon>Faucicola</taxon>
    </lineage>
</organism>
<proteinExistence type="predicted"/>
<accession>A0A2I1RGP8</accession>
<sequence length="325" mass="35259">MPKATKSTKTKPHVYLFSDVNVAPSKDGSTPRQFSGVANSGKPFNYYGVRVIVDLEDLSFSDKVPALVEHERSKRAGFGVLSVENNQLMINGTLLDNDFGNEVADDADADFPWQMSAHVIAETEENLTGNSTAIINGQTVTAPITILRNCRIPEVSFTPTGVDFETSAVILGDDGKTQLSTPQKDNTMTLEEALAEIEKHKAAQVEKDKRIKELEDENAKLKASEAQANVDAQLSQAGFSKSEDGKWQGVSDTTYQVLLSQDADKARAMIGDLKLSQPNRQDAPGYLFGEQHKPNGNGINQGGQQLSNSLVENAKARAGSKQTFI</sequence>
<gene>
    <name evidence="2" type="ORF">CYJ96_09075</name>
</gene>
<reference evidence="2 3" key="1">
    <citation type="submission" date="2017-12" db="EMBL/GenBank/DDBJ databases">
        <title>Phylogenetic diversity of female urinary microbiome.</title>
        <authorList>
            <person name="Thomas-White K."/>
            <person name="Wolfe A.J."/>
        </authorList>
    </citation>
    <scope>NUCLEOTIDE SEQUENCE [LARGE SCALE GENOMIC DNA]</scope>
    <source>
        <strain evidence="2 3">UMB0416</strain>
    </source>
</reference>
<protein>
    <recommendedName>
        <fullName evidence="4">DUF2213 domain-containing protein</fullName>
    </recommendedName>
</protein>
<dbReference type="EMBL" id="PKJS01000011">
    <property type="protein sequence ID" value="PKZ68284.1"/>
    <property type="molecule type" value="Genomic_DNA"/>
</dbReference>
<dbReference type="RefSeq" id="WP_101964754.1">
    <property type="nucleotide sequence ID" value="NZ_JAHXPO010000020.1"/>
</dbReference>
<evidence type="ECO:0000313" key="2">
    <source>
        <dbReference type="EMBL" id="PKZ68284.1"/>
    </source>
</evidence>
<dbReference type="Proteomes" id="UP000234914">
    <property type="component" value="Unassembled WGS sequence"/>
</dbReference>